<protein>
    <submittedName>
        <fullName evidence="3">Uncharacterized protein</fullName>
    </submittedName>
</protein>
<dbReference type="Proteomes" id="UP000039021">
    <property type="component" value="Unassembled WGS sequence"/>
</dbReference>
<accession>A0A0T9ETM5</accession>
<evidence type="ECO:0000313" key="6">
    <source>
        <dbReference type="Proteomes" id="UP000039021"/>
    </source>
</evidence>
<name>A0A0T9ETM5_MYCTX</name>
<evidence type="ECO:0000313" key="7">
    <source>
        <dbReference type="Proteomes" id="UP000046680"/>
    </source>
</evidence>
<evidence type="ECO:0000313" key="3">
    <source>
        <dbReference type="EMBL" id="COW76960.1"/>
    </source>
</evidence>
<dbReference type="Proteomes" id="UP000038802">
    <property type="component" value="Unassembled WGS sequence"/>
</dbReference>
<dbReference type="AlphaFoldDB" id="A0A0T9ETM5"/>
<sequence>MRNAVSAKPFRAPWVLMKYSSTVRPSRKEDLTGRGMNSPFGLVTRPFIPASVRVWVKLPVAPESTMVMIGLSSG</sequence>
<evidence type="ECO:0000313" key="8">
    <source>
        <dbReference type="Proteomes" id="UP000048948"/>
    </source>
</evidence>
<dbReference type="EMBL" id="CNGE01000835">
    <property type="protein sequence ID" value="CKT40634.1"/>
    <property type="molecule type" value="Genomic_DNA"/>
</dbReference>
<reference evidence="4" key="2">
    <citation type="submission" date="2015-03" db="EMBL/GenBank/DDBJ databases">
        <authorList>
            <consortium name="Pathogen Informatics"/>
            <person name="Murphy D."/>
        </authorList>
    </citation>
    <scope>NUCLEOTIDE SEQUENCE</scope>
    <source>
        <strain evidence="4">N09902308</strain>
    </source>
</reference>
<evidence type="ECO:0000313" key="5">
    <source>
        <dbReference type="Proteomes" id="UP000038802"/>
    </source>
</evidence>
<dbReference type="EMBL" id="CGCX01002539">
    <property type="protein sequence ID" value="CFS13165.1"/>
    <property type="molecule type" value="Genomic_DNA"/>
</dbReference>
<dbReference type="EMBL" id="CSAE01000688">
    <property type="protein sequence ID" value="COW76960.1"/>
    <property type="molecule type" value="Genomic_DNA"/>
</dbReference>
<proteinExistence type="predicted"/>
<organism evidence="3 5">
    <name type="scientific">Mycobacterium tuberculosis</name>
    <dbReference type="NCBI Taxonomy" id="1773"/>
    <lineage>
        <taxon>Bacteria</taxon>
        <taxon>Bacillati</taxon>
        <taxon>Actinomycetota</taxon>
        <taxon>Actinomycetes</taxon>
        <taxon>Mycobacteriales</taxon>
        <taxon>Mycobacteriaceae</taxon>
        <taxon>Mycobacterium</taxon>
        <taxon>Mycobacterium tuberculosis complex</taxon>
    </lineage>
</organism>
<gene>
    <name evidence="1" type="ORF">ERS007657_04172</name>
    <name evidence="3" type="ORF">ERS007703_04192</name>
    <name evidence="4" type="ORF">ERS007739_00957</name>
    <name evidence="2" type="ORF">ERS027646_03503</name>
</gene>
<evidence type="ECO:0000313" key="2">
    <source>
        <dbReference type="EMBL" id="CKT40634.1"/>
    </source>
</evidence>
<evidence type="ECO:0000313" key="4">
    <source>
        <dbReference type="EMBL" id="COX26132.1"/>
    </source>
</evidence>
<dbReference type="EMBL" id="CSBK01000322">
    <property type="protein sequence ID" value="COX26132.1"/>
    <property type="molecule type" value="Genomic_DNA"/>
</dbReference>
<evidence type="ECO:0000313" key="1">
    <source>
        <dbReference type="EMBL" id="CFS13165.1"/>
    </source>
</evidence>
<reference evidence="5 6" key="1">
    <citation type="submission" date="2015-03" db="EMBL/GenBank/DDBJ databases">
        <authorList>
            <consortium name="Pathogen Informatics"/>
        </authorList>
    </citation>
    <scope>NUCLEOTIDE SEQUENCE [LARGE SCALE GENOMIC DNA]</scope>
    <source>
        <strain evidence="2 8">Bir 172</strain>
        <strain evidence="1 7">C09601061</strain>
        <strain evidence="5">K00500041</strain>
        <strain evidence="6">N09902308</strain>
    </source>
</reference>
<dbReference type="Proteomes" id="UP000048948">
    <property type="component" value="Unassembled WGS sequence"/>
</dbReference>
<reference evidence="3" key="3">
    <citation type="submission" date="2015-03" db="EMBL/GenBank/DDBJ databases">
        <authorList>
            <person name="Murphy D."/>
        </authorList>
    </citation>
    <scope>NUCLEOTIDE SEQUENCE [LARGE SCALE GENOMIC DNA]</scope>
    <source>
        <strain evidence="3">K00500041</strain>
    </source>
</reference>
<dbReference type="Proteomes" id="UP000046680">
    <property type="component" value="Unassembled WGS sequence"/>
</dbReference>